<comment type="caution">
    <text evidence="2">The sequence shown here is derived from an EMBL/GenBank/DDBJ whole genome shotgun (WGS) entry which is preliminary data.</text>
</comment>
<evidence type="ECO:0000313" key="2">
    <source>
        <dbReference type="EMBL" id="KAG5460234.1"/>
    </source>
</evidence>
<accession>A0A8H7ZW09</accession>
<evidence type="ECO:0000256" key="1">
    <source>
        <dbReference type="SAM" id="Phobius"/>
    </source>
</evidence>
<protein>
    <submittedName>
        <fullName evidence="2">Uncharacterized protein</fullName>
    </submittedName>
</protein>
<organism evidence="2 3">
    <name type="scientific">Olpidium bornovanus</name>
    <dbReference type="NCBI Taxonomy" id="278681"/>
    <lineage>
        <taxon>Eukaryota</taxon>
        <taxon>Fungi</taxon>
        <taxon>Fungi incertae sedis</taxon>
        <taxon>Olpidiomycota</taxon>
        <taxon>Olpidiomycotina</taxon>
        <taxon>Olpidiomycetes</taxon>
        <taxon>Olpidiales</taxon>
        <taxon>Olpidiaceae</taxon>
        <taxon>Olpidium</taxon>
    </lineage>
</organism>
<feature type="transmembrane region" description="Helical" evidence="1">
    <location>
        <begin position="147"/>
        <end position="168"/>
    </location>
</feature>
<feature type="transmembrane region" description="Helical" evidence="1">
    <location>
        <begin position="38"/>
        <end position="59"/>
    </location>
</feature>
<gene>
    <name evidence="2" type="ORF">BJ554DRAFT_7739</name>
</gene>
<evidence type="ECO:0000313" key="3">
    <source>
        <dbReference type="Proteomes" id="UP000673691"/>
    </source>
</evidence>
<dbReference type="Proteomes" id="UP000673691">
    <property type="component" value="Unassembled WGS sequence"/>
</dbReference>
<keyword evidence="3" id="KW-1185">Reference proteome</keyword>
<sequence length="240" mass="26710">MAAEVYYETCWAILSTIGIFCAFTTVWMMAVFGWNKMLAVPLVVSCACAVANGLCYYAYYAPYPEDGRRVAAAAADAAWLVQEAGLSFYSYQILSSILLGRKRQVYQAVFFSFCALAVMARTGILAFRQQTLAGRDVQHIVNYLHMAYFLSIAWMECANAWFLIHKLSLESRVIKSSAVRRSLLASSEIRMASLCVVGIMRAATYYFQSDAQAATNVASELDRFVLTMESLFPALMLVSV</sequence>
<feature type="transmembrane region" description="Helical" evidence="1">
    <location>
        <begin position="12"/>
        <end position="32"/>
    </location>
</feature>
<dbReference type="EMBL" id="JAEFCI010005531">
    <property type="protein sequence ID" value="KAG5460234.1"/>
    <property type="molecule type" value="Genomic_DNA"/>
</dbReference>
<keyword evidence="1" id="KW-0812">Transmembrane</keyword>
<reference evidence="2 3" key="1">
    <citation type="journal article" name="Sci. Rep.">
        <title>Genome-scale phylogenetic analyses confirm Olpidium as the closest living zoosporic fungus to the non-flagellated, terrestrial fungi.</title>
        <authorList>
            <person name="Chang Y."/>
            <person name="Rochon D."/>
            <person name="Sekimoto S."/>
            <person name="Wang Y."/>
            <person name="Chovatia M."/>
            <person name="Sandor L."/>
            <person name="Salamov A."/>
            <person name="Grigoriev I.V."/>
            <person name="Stajich J.E."/>
            <person name="Spatafora J.W."/>
        </authorList>
    </citation>
    <scope>NUCLEOTIDE SEQUENCE [LARGE SCALE GENOMIC DNA]</scope>
    <source>
        <strain evidence="2">S191</strain>
    </source>
</reference>
<proteinExistence type="predicted"/>
<dbReference type="OrthoDB" id="5306317at2759"/>
<dbReference type="AlphaFoldDB" id="A0A8H7ZW09"/>
<keyword evidence="1" id="KW-1133">Transmembrane helix</keyword>
<feature type="transmembrane region" description="Helical" evidence="1">
    <location>
        <begin position="105"/>
        <end position="127"/>
    </location>
</feature>
<name>A0A8H7ZW09_9FUNG</name>
<keyword evidence="1" id="KW-0472">Membrane</keyword>